<dbReference type="Pfam" id="PF00582">
    <property type="entry name" value="Usp"/>
    <property type="match status" value="1"/>
</dbReference>
<dbReference type="InterPro" id="IPR006016">
    <property type="entry name" value="UspA"/>
</dbReference>
<dbReference type="EMBL" id="BSNI01000002">
    <property type="protein sequence ID" value="GLQ16920.1"/>
    <property type="molecule type" value="Genomic_DNA"/>
</dbReference>
<organism evidence="2 3">
    <name type="scientific">Maritalea porphyrae</name>
    <dbReference type="NCBI Taxonomy" id="880732"/>
    <lineage>
        <taxon>Bacteria</taxon>
        <taxon>Pseudomonadati</taxon>
        <taxon>Pseudomonadota</taxon>
        <taxon>Alphaproteobacteria</taxon>
        <taxon>Hyphomicrobiales</taxon>
        <taxon>Devosiaceae</taxon>
        <taxon>Maritalea</taxon>
    </lineage>
</organism>
<evidence type="ECO:0000313" key="2">
    <source>
        <dbReference type="EMBL" id="GLQ16920.1"/>
    </source>
</evidence>
<name>A0ABQ5UNQ9_9HYPH</name>
<gene>
    <name evidence="2" type="ORF">GCM10007879_11690</name>
</gene>
<dbReference type="InterPro" id="IPR014729">
    <property type="entry name" value="Rossmann-like_a/b/a_fold"/>
</dbReference>
<dbReference type="SUPFAM" id="SSF52402">
    <property type="entry name" value="Adenine nucleotide alpha hydrolases-like"/>
    <property type="match status" value="1"/>
</dbReference>
<evidence type="ECO:0000259" key="1">
    <source>
        <dbReference type="Pfam" id="PF00582"/>
    </source>
</evidence>
<dbReference type="CDD" id="cd00293">
    <property type="entry name" value="USP-like"/>
    <property type="match status" value="1"/>
</dbReference>
<evidence type="ECO:0000313" key="3">
    <source>
        <dbReference type="Proteomes" id="UP001161405"/>
    </source>
</evidence>
<keyword evidence="3" id="KW-1185">Reference proteome</keyword>
<proteinExistence type="predicted"/>
<reference evidence="2" key="1">
    <citation type="journal article" date="2014" name="Int. J. Syst. Evol. Microbiol.">
        <title>Complete genome of a new Firmicutes species belonging to the dominant human colonic microbiota ('Ruminococcus bicirculans') reveals two chromosomes and a selective capacity to utilize plant glucans.</title>
        <authorList>
            <consortium name="NISC Comparative Sequencing Program"/>
            <person name="Wegmann U."/>
            <person name="Louis P."/>
            <person name="Goesmann A."/>
            <person name="Henrissat B."/>
            <person name="Duncan S.H."/>
            <person name="Flint H.J."/>
        </authorList>
    </citation>
    <scope>NUCLEOTIDE SEQUENCE</scope>
    <source>
        <strain evidence="2">NBRC 107169</strain>
    </source>
</reference>
<feature type="domain" description="UspA" evidence="1">
    <location>
        <begin position="14"/>
        <end position="152"/>
    </location>
</feature>
<reference evidence="2" key="2">
    <citation type="submission" date="2023-01" db="EMBL/GenBank/DDBJ databases">
        <title>Draft genome sequence of Maritalea porphyrae strain NBRC 107169.</title>
        <authorList>
            <person name="Sun Q."/>
            <person name="Mori K."/>
        </authorList>
    </citation>
    <scope>NUCLEOTIDE SEQUENCE</scope>
    <source>
        <strain evidence="2">NBRC 107169</strain>
    </source>
</reference>
<comment type="caution">
    <text evidence="2">The sequence shown here is derived from an EMBL/GenBank/DDBJ whole genome shotgun (WGS) entry which is preliminary data.</text>
</comment>
<dbReference type="Proteomes" id="UP001161405">
    <property type="component" value="Unassembled WGS sequence"/>
</dbReference>
<accession>A0ABQ5UNQ9</accession>
<dbReference type="RefSeq" id="WP_284362718.1">
    <property type="nucleotide sequence ID" value="NZ_BSNI01000002.1"/>
</dbReference>
<dbReference type="Gene3D" id="3.40.50.620">
    <property type="entry name" value="HUPs"/>
    <property type="match status" value="1"/>
</dbReference>
<protein>
    <submittedName>
        <fullName evidence="2">Universal stress protein A</fullName>
    </submittedName>
</protein>
<sequence length="164" mass="17837">MENAARLDRPKYNRKFLAVLDGTDECAVAVTFAGCRMRRTGGIVKLLVVIEPDQFQHWIGVENVMRAEAFEEANRWLDDAEARIKALGDIPVEREIREGPKADELEAAIAEDKDISILVLASSKSTDGPGPLVSSIAARGANALPIPVAIVPGFLTDEQIEELA</sequence>